<keyword evidence="2" id="KW-1185">Reference proteome</keyword>
<protein>
    <submittedName>
        <fullName evidence="1">Phosphatidylinositol glycan anchor biosynthesis, class G</fullName>
    </submittedName>
</protein>
<dbReference type="PANTHER" id="PTHR47331">
    <property type="entry name" value="PHD-TYPE DOMAIN-CONTAINING PROTEIN"/>
    <property type="match status" value="1"/>
</dbReference>
<evidence type="ECO:0000313" key="1">
    <source>
        <dbReference type="EMBL" id="BES99348.1"/>
    </source>
</evidence>
<dbReference type="EMBL" id="AP028918">
    <property type="protein sequence ID" value="BES99348.1"/>
    <property type="molecule type" value="Genomic_DNA"/>
</dbReference>
<accession>A0ABN7B529</accession>
<name>A0ABN7B529_9HEMI</name>
<gene>
    <name evidence="1" type="ORF">NTJ_12165</name>
</gene>
<dbReference type="PANTHER" id="PTHR47331:SF6">
    <property type="entry name" value="DOUBLECORTIN DOMAIN-CONTAINING PROTEIN"/>
    <property type="match status" value="1"/>
</dbReference>
<evidence type="ECO:0000313" key="2">
    <source>
        <dbReference type="Proteomes" id="UP001307889"/>
    </source>
</evidence>
<sequence length="108" mass="12468">MTSSRTQHWSPKLRLTRTLALFVDDAGILRVGGRLSRSSLEFQRAHPALLPKDSYLTKIIIQSAREHLLHVGPRLAWIRQRFWIINGRNIIQRQLPKMLLDKASAFSV</sequence>
<proteinExistence type="predicted"/>
<dbReference type="Proteomes" id="UP001307889">
    <property type="component" value="Chromosome 10"/>
</dbReference>
<reference evidence="1 2" key="1">
    <citation type="submission" date="2023-09" db="EMBL/GenBank/DDBJ databases">
        <title>Nesidiocoris tenuis whole genome shotgun sequence.</title>
        <authorList>
            <person name="Shibata T."/>
            <person name="Shimoda M."/>
            <person name="Kobayashi T."/>
            <person name="Uehara T."/>
        </authorList>
    </citation>
    <scope>NUCLEOTIDE SEQUENCE [LARGE SCALE GENOMIC DNA]</scope>
    <source>
        <strain evidence="1 2">Japan</strain>
    </source>
</reference>
<organism evidence="1 2">
    <name type="scientific">Nesidiocoris tenuis</name>
    <dbReference type="NCBI Taxonomy" id="355587"/>
    <lineage>
        <taxon>Eukaryota</taxon>
        <taxon>Metazoa</taxon>
        <taxon>Ecdysozoa</taxon>
        <taxon>Arthropoda</taxon>
        <taxon>Hexapoda</taxon>
        <taxon>Insecta</taxon>
        <taxon>Pterygota</taxon>
        <taxon>Neoptera</taxon>
        <taxon>Paraneoptera</taxon>
        <taxon>Hemiptera</taxon>
        <taxon>Heteroptera</taxon>
        <taxon>Panheteroptera</taxon>
        <taxon>Cimicomorpha</taxon>
        <taxon>Miridae</taxon>
        <taxon>Dicyphina</taxon>
        <taxon>Nesidiocoris</taxon>
    </lineage>
</organism>